<accession>A0ABY5GCC1</accession>
<dbReference type="Proteomes" id="UP001059120">
    <property type="component" value="Plasmid p_1"/>
</dbReference>
<keyword evidence="2" id="KW-0614">Plasmid</keyword>
<name>A0ABY5GCC1_VIBPE</name>
<reference evidence="2" key="1">
    <citation type="submission" date="2022-01" db="EMBL/GenBank/DDBJ databases">
        <title>Alginate degradation mechanism of Vibrio pelagius WXL662.</title>
        <authorList>
            <person name="He X."/>
        </authorList>
    </citation>
    <scope>NUCLEOTIDE SEQUENCE</scope>
    <source>
        <strain evidence="2">WXL662</strain>
        <plasmid evidence="2">p_1</plasmid>
    </source>
</reference>
<evidence type="ECO:0000313" key="2">
    <source>
        <dbReference type="EMBL" id="UTT87284.1"/>
    </source>
</evidence>
<keyword evidence="1" id="KW-1133">Transmembrane helix</keyword>
<dbReference type="InterPro" id="IPR046513">
    <property type="entry name" value="DUF6691"/>
</dbReference>
<dbReference type="Pfam" id="PF20398">
    <property type="entry name" value="DUF6691"/>
    <property type="match status" value="1"/>
</dbReference>
<feature type="transmembrane region" description="Helical" evidence="1">
    <location>
        <begin position="44"/>
        <end position="63"/>
    </location>
</feature>
<geneLocation type="plasmid" evidence="2 3">
    <name>p_1</name>
</geneLocation>
<protein>
    <submittedName>
        <fullName evidence="2">YeeE/YedE family protein</fullName>
    </submittedName>
</protein>
<feature type="transmembrane region" description="Helical" evidence="1">
    <location>
        <begin position="117"/>
        <end position="137"/>
    </location>
</feature>
<keyword evidence="3" id="KW-1185">Reference proteome</keyword>
<feature type="transmembrane region" description="Helical" evidence="1">
    <location>
        <begin position="88"/>
        <end position="111"/>
    </location>
</feature>
<dbReference type="EMBL" id="CP090616">
    <property type="protein sequence ID" value="UTT87284.1"/>
    <property type="molecule type" value="Genomic_DNA"/>
</dbReference>
<sequence>MNPVSLFFALLSGVLFGIGMNISGMVDPANIFAFLDITGDWDPSLAFVMGGALLVFTPFYHFIIKPRGKTFDGNALNLPTNTKIDRKLVLGASIFGLGWGLGGICPGPAVASLGEGSITIILFIISMMSGMKLVAFVSQKFVTS</sequence>
<evidence type="ECO:0000256" key="1">
    <source>
        <dbReference type="SAM" id="Phobius"/>
    </source>
</evidence>
<organism evidence="2 3">
    <name type="scientific">Vibrio pelagius</name>
    <dbReference type="NCBI Taxonomy" id="28169"/>
    <lineage>
        <taxon>Bacteria</taxon>
        <taxon>Pseudomonadati</taxon>
        <taxon>Pseudomonadota</taxon>
        <taxon>Gammaproteobacteria</taxon>
        <taxon>Vibrionales</taxon>
        <taxon>Vibrionaceae</taxon>
        <taxon>Vibrio</taxon>
    </lineage>
</organism>
<keyword evidence="1" id="KW-0472">Membrane</keyword>
<evidence type="ECO:0000313" key="3">
    <source>
        <dbReference type="Proteomes" id="UP001059120"/>
    </source>
</evidence>
<dbReference type="RefSeq" id="WP_255232985.1">
    <property type="nucleotide sequence ID" value="NZ_CP090616.1"/>
</dbReference>
<keyword evidence="1" id="KW-0812">Transmembrane</keyword>
<gene>
    <name evidence="2" type="ORF">LZI70_19885</name>
</gene>
<proteinExistence type="predicted"/>